<dbReference type="InterPro" id="IPR046357">
    <property type="entry name" value="PPIase_dom_sf"/>
</dbReference>
<reference evidence="9 10" key="1">
    <citation type="submission" date="2020-08" db="EMBL/GenBank/DDBJ databases">
        <title>Oceanospirillum sp. nov. isolated from marine sediment.</title>
        <authorList>
            <person name="Ji X."/>
        </authorList>
    </citation>
    <scope>NUCLEOTIDE SEQUENCE [LARGE SCALE GENOMIC DNA]</scope>
    <source>
        <strain evidence="9 10">D5</strain>
    </source>
</reference>
<dbReference type="PROSITE" id="PS50198">
    <property type="entry name" value="PPIC_PPIASE_2"/>
    <property type="match status" value="2"/>
</dbReference>
<dbReference type="Gene3D" id="3.10.50.40">
    <property type="match status" value="2"/>
</dbReference>
<dbReference type="GO" id="GO:0050821">
    <property type="term" value="P:protein stabilization"/>
    <property type="evidence" value="ECO:0007669"/>
    <property type="project" value="InterPro"/>
</dbReference>
<dbReference type="SUPFAM" id="SSF109998">
    <property type="entry name" value="Triger factor/SurA peptide-binding domain-like"/>
    <property type="match status" value="1"/>
</dbReference>
<feature type="chain" id="PRO_5033175138" description="Chaperone SurA" evidence="7">
    <location>
        <begin position="24"/>
        <end position="426"/>
    </location>
</feature>
<protein>
    <recommendedName>
        <fullName evidence="7">Chaperone SurA</fullName>
    </recommendedName>
    <alternativeName>
        <fullName evidence="7">Peptidyl-prolyl cis-trans isomerase SurA</fullName>
        <shortName evidence="7">PPIase SurA</shortName>
        <ecNumber evidence="7">5.2.1.8</ecNumber>
    </alternativeName>
    <alternativeName>
        <fullName evidence="7">Rotamase SurA</fullName>
    </alternativeName>
</protein>
<dbReference type="InterPro" id="IPR050280">
    <property type="entry name" value="OMP_Chaperone_SurA"/>
</dbReference>
<dbReference type="InterPro" id="IPR027304">
    <property type="entry name" value="Trigger_fact/SurA_dom_sf"/>
</dbReference>
<dbReference type="InterPro" id="IPR000297">
    <property type="entry name" value="PPIase_PpiC"/>
</dbReference>
<evidence type="ECO:0000259" key="8">
    <source>
        <dbReference type="PROSITE" id="PS50198"/>
    </source>
</evidence>
<sequence precursor="true">MKRVAQACLVMGLTLGSVFPVHAAREALDKVVAVVNKEALMQTELDTRMDSVYQNLRQRNITPPPREQLRQQVLDRLILDTVQIQQANLSGIKVDEQQLASAIASVARQNKMTTAQFRRLLERQGLPFSVVQEQIGRELLINELRQRRVGQRIHISDQEVDIFLSQQKSELNSTDYHLQQITLNLPDKATPQQVAEVESKARKAYQQLIDGEDFAQLAIRISDDDFALEGGDSGWRRGSELPVLIADQALVLDINELTQPLRSPTGFHIVKLLEKRGGLSKLITETQARHILISPTALRTEAEARKLISSLRERVKNGEDFAELASNYSDDKGSAGDGGSLGWAGPGKFVPEFETAMNNTPVDGISPVFRSPFGFHIIQVNGRRSQDIGRQVLLDQARQQLYKRKFDTELENWLREIRSAAYVEIR</sequence>
<feature type="domain" description="PpiC" evidence="8">
    <location>
        <begin position="173"/>
        <end position="274"/>
    </location>
</feature>
<dbReference type="InterPro" id="IPR015391">
    <property type="entry name" value="SurA_N"/>
</dbReference>
<evidence type="ECO:0000256" key="6">
    <source>
        <dbReference type="ARBA" id="ARBA00023235"/>
    </source>
</evidence>
<dbReference type="GO" id="GO:0003755">
    <property type="term" value="F:peptidyl-prolyl cis-trans isomerase activity"/>
    <property type="evidence" value="ECO:0007669"/>
    <property type="project" value="UniProtKB-UniRule"/>
</dbReference>
<keyword evidence="4 7" id="KW-0697">Rotamase</keyword>
<feature type="domain" description="PpiC" evidence="8">
    <location>
        <begin position="283"/>
        <end position="382"/>
    </location>
</feature>
<dbReference type="Pfam" id="PF13616">
    <property type="entry name" value="Rotamase_3"/>
    <property type="match status" value="1"/>
</dbReference>
<keyword evidence="6 7" id="KW-0413">Isomerase</keyword>
<dbReference type="HAMAP" id="MF_01183">
    <property type="entry name" value="Chaperone_SurA"/>
    <property type="match status" value="1"/>
</dbReference>
<feature type="signal peptide" evidence="7">
    <location>
        <begin position="1"/>
        <end position="23"/>
    </location>
</feature>
<keyword evidence="10" id="KW-1185">Reference proteome</keyword>
<evidence type="ECO:0000256" key="5">
    <source>
        <dbReference type="ARBA" id="ARBA00023186"/>
    </source>
</evidence>
<dbReference type="Pfam" id="PF00639">
    <property type="entry name" value="Rotamase"/>
    <property type="match status" value="1"/>
</dbReference>
<comment type="domain">
    <text evidence="7">The PPIase activity resides only in the second parvulin domain. The N-terminal region and the C-terminal tail are necessary and sufficient for the chaperone activity of SurA. The PPIase activity is dispensable for SurA to function as a chaperone. The N-terminal region and the C-terminal tail are also required for porin recognition.</text>
</comment>
<keyword evidence="2 7" id="KW-0677">Repeat</keyword>
<dbReference type="InterPro" id="IPR023058">
    <property type="entry name" value="PPIase_PpiC_CS"/>
</dbReference>
<dbReference type="PROSITE" id="PS01096">
    <property type="entry name" value="PPIC_PPIASE_1"/>
    <property type="match status" value="1"/>
</dbReference>
<dbReference type="GO" id="GO:0006457">
    <property type="term" value="P:protein folding"/>
    <property type="evidence" value="ECO:0007669"/>
    <property type="project" value="UniProtKB-UniRule"/>
</dbReference>
<dbReference type="GO" id="GO:0043165">
    <property type="term" value="P:Gram-negative-bacterium-type cell outer membrane assembly"/>
    <property type="evidence" value="ECO:0007669"/>
    <property type="project" value="InterPro"/>
</dbReference>
<comment type="caution">
    <text evidence="9">The sequence shown here is derived from an EMBL/GenBank/DDBJ whole genome shotgun (WGS) entry which is preliminary data.</text>
</comment>
<dbReference type="PANTHER" id="PTHR47637">
    <property type="entry name" value="CHAPERONE SURA"/>
    <property type="match status" value="1"/>
</dbReference>
<evidence type="ECO:0000313" key="9">
    <source>
        <dbReference type="EMBL" id="MBB1488445.1"/>
    </source>
</evidence>
<keyword evidence="1 7" id="KW-0732">Signal</keyword>
<comment type="catalytic activity">
    <reaction evidence="7">
        <text>[protein]-peptidylproline (omega=180) = [protein]-peptidylproline (omega=0)</text>
        <dbReference type="Rhea" id="RHEA:16237"/>
        <dbReference type="Rhea" id="RHEA-COMP:10747"/>
        <dbReference type="Rhea" id="RHEA-COMP:10748"/>
        <dbReference type="ChEBI" id="CHEBI:83833"/>
        <dbReference type="ChEBI" id="CHEBI:83834"/>
        <dbReference type="EC" id="5.2.1.8"/>
    </reaction>
</comment>
<keyword evidence="3 7" id="KW-0574">Periplasm</keyword>
<dbReference type="GO" id="GO:0051082">
    <property type="term" value="F:unfolded protein binding"/>
    <property type="evidence" value="ECO:0007669"/>
    <property type="project" value="UniProtKB-UniRule"/>
</dbReference>
<accession>A0A839IT00</accession>
<dbReference type="RefSeq" id="WP_182810215.1">
    <property type="nucleotide sequence ID" value="NZ_JACJFM010000028.1"/>
</dbReference>
<dbReference type="SUPFAM" id="SSF54534">
    <property type="entry name" value="FKBP-like"/>
    <property type="match status" value="2"/>
</dbReference>
<evidence type="ECO:0000256" key="2">
    <source>
        <dbReference type="ARBA" id="ARBA00022737"/>
    </source>
</evidence>
<keyword evidence="5 7" id="KW-0143">Chaperone</keyword>
<dbReference type="Gene3D" id="1.10.4030.10">
    <property type="entry name" value="Porin chaperone SurA, peptide-binding domain"/>
    <property type="match status" value="1"/>
</dbReference>
<evidence type="ECO:0000256" key="7">
    <source>
        <dbReference type="HAMAP-Rule" id="MF_01183"/>
    </source>
</evidence>
<dbReference type="EMBL" id="JACJFM010000028">
    <property type="protein sequence ID" value="MBB1488445.1"/>
    <property type="molecule type" value="Genomic_DNA"/>
</dbReference>
<name>A0A839IT00_9GAMM</name>
<evidence type="ECO:0000256" key="4">
    <source>
        <dbReference type="ARBA" id="ARBA00023110"/>
    </source>
</evidence>
<gene>
    <name evidence="7" type="primary">surA</name>
    <name evidence="9" type="ORF">H4O21_17725</name>
</gene>
<evidence type="ECO:0000256" key="3">
    <source>
        <dbReference type="ARBA" id="ARBA00022764"/>
    </source>
</evidence>
<dbReference type="GO" id="GO:0042277">
    <property type="term" value="F:peptide binding"/>
    <property type="evidence" value="ECO:0007669"/>
    <property type="project" value="InterPro"/>
</dbReference>
<evidence type="ECO:0000256" key="1">
    <source>
        <dbReference type="ARBA" id="ARBA00022729"/>
    </source>
</evidence>
<dbReference type="EC" id="5.2.1.8" evidence="7"/>
<comment type="function">
    <text evidence="7">Chaperone involved in the correct folding and assembly of outer membrane proteins. Recognizes specific patterns of aromatic residues and the orientation of their side chains, which are found more frequently in integral outer membrane proteins. May act in both early periplasmic and late outer membrane-associated steps of protein maturation.</text>
</comment>
<dbReference type="Pfam" id="PF09312">
    <property type="entry name" value="SurA_N"/>
    <property type="match status" value="1"/>
</dbReference>
<dbReference type="PANTHER" id="PTHR47637:SF1">
    <property type="entry name" value="CHAPERONE SURA"/>
    <property type="match status" value="1"/>
</dbReference>
<dbReference type="AlphaFoldDB" id="A0A839IT00"/>
<evidence type="ECO:0000313" key="10">
    <source>
        <dbReference type="Proteomes" id="UP000565262"/>
    </source>
</evidence>
<proteinExistence type="inferred from homology"/>
<dbReference type="Proteomes" id="UP000565262">
    <property type="component" value="Unassembled WGS sequence"/>
</dbReference>
<comment type="subcellular location">
    <subcellularLocation>
        <location evidence="7">Periplasm</location>
    </subcellularLocation>
    <text evidence="7">Is capable of associating with the outer membrane.</text>
</comment>
<dbReference type="InterPro" id="IPR023034">
    <property type="entry name" value="PPIase_SurA"/>
</dbReference>
<dbReference type="GO" id="GO:0030288">
    <property type="term" value="C:outer membrane-bounded periplasmic space"/>
    <property type="evidence" value="ECO:0007669"/>
    <property type="project" value="InterPro"/>
</dbReference>
<organism evidence="9 10">
    <name type="scientific">Oceanospirillum sediminis</name>
    <dbReference type="NCBI Taxonomy" id="2760088"/>
    <lineage>
        <taxon>Bacteria</taxon>
        <taxon>Pseudomonadati</taxon>
        <taxon>Pseudomonadota</taxon>
        <taxon>Gammaproteobacteria</taxon>
        <taxon>Oceanospirillales</taxon>
        <taxon>Oceanospirillaceae</taxon>
        <taxon>Oceanospirillum</taxon>
    </lineage>
</organism>